<name>A0AAV4CAQ5_9GAST</name>
<proteinExistence type="predicted"/>
<protein>
    <submittedName>
        <fullName evidence="1">Uncharacterized protein</fullName>
    </submittedName>
</protein>
<reference evidence="1 2" key="1">
    <citation type="journal article" date="2021" name="Elife">
        <title>Chloroplast acquisition without the gene transfer in kleptoplastic sea slugs, Plakobranchus ocellatus.</title>
        <authorList>
            <person name="Maeda T."/>
            <person name="Takahashi S."/>
            <person name="Yoshida T."/>
            <person name="Shimamura S."/>
            <person name="Takaki Y."/>
            <person name="Nagai Y."/>
            <person name="Toyoda A."/>
            <person name="Suzuki Y."/>
            <person name="Arimoto A."/>
            <person name="Ishii H."/>
            <person name="Satoh N."/>
            <person name="Nishiyama T."/>
            <person name="Hasebe M."/>
            <person name="Maruyama T."/>
            <person name="Minagawa J."/>
            <person name="Obokata J."/>
            <person name="Shigenobu S."/>
        </authorList>
    </citation>
    <scope>NUCLEOTIDE SEQUENCE [LARGE SCALE GENOMIC DNA]</scope>
</reference>
<gene>
    <name evidence="1" type="ORF">PoB_005465400</name>
</gene>
<keyword evidence="2" id="KW-1185">Reference proteome</keyword>
<sequence>MPILYSSLKISVFSSLFGSTLMTKRTTDLSPHRFEVEFALDYSTLMPRFFKYIVSLQDKEFVTFKSCRPESSHCDALPRSLSPPLSM</sequence>
<dbReference type="Proteomes" id="UP000735302">
    <property type="component" value="Unassembled WGS sequence"/>
</dbReference>
<organism evidence="1 2">
    <name type="scientific">Plakobranchus ocellatus</name>
    <dbReference type="NCBI Taxonomy" id="259542"/>
    <lineage>
        <taxon>Eukaryota</taxon>
        <taxon>Metazoa</taxon>
        <taxon>Spiralia</taxon>
        <taxon>Lophotrochozoa</taxon>
        <taxon>Mollusca</taxon>
        <taxon>Gastropoda</taxon>
        <taxon>Heterobranchia</taxon>
        <taxon>Euthyneura</taxon>
        <taxon>Panpulmonata</taxon>
        <taxon>Sacoglossa</taxon>
        <taxon>Placobranchoidea</taxon>
        <taxon>Plakobranchidae</taxon>
        <taxon>Plakobranchus</taxon>
    </lineage>
</organism>
<dbReference type="AlphaFoldDB" id="A0AAV4CAQ5"/>
<comment type="caution">
    <text evidence="1">The sequence shown here is derived from an EMBL/GenBank/DDBJ whole genome shotgun (WGS) entry which is preliminary data.</text>
</comment>
<accession>A0AAV4CAQ5</accession>
<dbReference type="EMBL" id="BLXT01006003">
    <property type="protein sequence ID" value="GFO28149.1"/>
    <property type="molecule type" value="Genomic_DNA"/>
</dbReference>
<evidence type="ECO:0000313" key="1">
    <source>
        <dbReference type="EMBL" id="GFO28149.1"/>
    </source>
</evidence>
<evidence type="ECO:0000313" key="2">
    <source>
        <dbReference type="Proteomes" id="UP000735302"/>
    </source>
</evidence>